<keyword evidence="5 9" id="KW-1133">Transmembrane helix</keyword>
<evidence type="ECO:0000256" key="9">
    <source>
        <dbReference type="SAM" id="Phobius"/>
    </source>
</evidence>
<dbReference type="OrthoDB" id="3177993at2"/>
<feature type="transmembrane region" description="Helical" evidence="9">
    <location>
        <begin position="171"/>
        <end position="197"/>
    </location>
</feature>
<keyword evidence="12" id="KW-1185">Reference proteome</keyword>
<evidence type="ECO:0000256" key="5">
    <source>
        <dbReference type="ARBA" id="ARBA00022989"/>
    </source>
</evidence>
<dbReference type="InterPro" id="IPR011701">
    <property type="entry name" value="MFS"/>
</dbReference>
<dbReference type="GO" id="GO:0022857">
    <property type="term" value="F:transmembrane transporter activity"/>
    <property type="evidence" value="ECO:0007669"/>
    <property type="project" value="InterPro"/>
</dbReference>
<feature type="transmembrane region" description="Helical" evidence="9">
    <location>
        <begin position="297"/>
        <end position="315"/>
    </location>
</feature>
<organism evidence="11 12">
    <name type="scientific">Kibdelosporangium phytohabitans</name>
    <dbReference type="NCBI Taxonomy" id="860235"/>
    <lineage>
        <taxon>Bacteria</taxon>
        <taxon>Bacillati</taxon>
        <taxon>Actinomycetota</taxon>
        <taxon>Actinomycetes</taxon>
        <taxon>Pseudonocardiales</taxon>
        <taxon>Pseudonocardiaceae</taxon>
        <taxon>Kibdelosporangium</taxon>
    </lineage>
</organism>
<feature type="transmembrane region" description="Helical" evidence="9">
    <location>
        <begin position="20"/>
        <end position="41"/>
    </location>
</feature>
<feature type="transmembrane region" description="Helical" evidence="9">
    <location>
        <begin position="266"/>
        <end position="285"/>
    </location>
</feature>
<keyword evidence="4 9" id="KW-0812">Transmembrane</keyword>
<comment type="similarity">
    <text evidence="7">Belongs to the major facilitator superfamily. Drug:H(+) antiporter-3 (DHA3) (TC 2.A.1.21) family.</text>
</comment>
<feature type="transmembrane region" description="Helical" evidence="9">
    <location>
        <begin position="321"/>
        <end position="343"/>
    </location>
</feature>
<dbReference type="InterPro" id="IPR036259">
    <property type="entry name" value="MFS_trans_sf"/>
</dbReference>
<feature type="transmembrane region" description="Helical" evidence="9">
    <location>
        <begin position="355"/>
        <end position="374"/>
    </location>
</feature>
<evidence type="ECO:0000313" key="12">
    <source>
        <dbReference type="Proteomes" id="UP000063699"/>
    </source>
</evidence>
<keyword evidence="2" id="KW-0813">Transport</keyword>
<dbReference type="PANTHER" id="PTHR23513:SF9">
    <property type="entry name" value="ENTEROBACTIN EXPORTER ENTS"/>
    <property type="match status" value="1"/>
</dbReference>
<keyword evidence="6 9" id="KW-0472">Membrane</keyword>
<protein>
    <recommendedName>
        <fullName evidence="8">Multidrug efflux pump Tap</fullName>
    </recommendedName>
</protein>
<dbReference type="PROSITE" id="PS50850">
    <property type="entry name" value="MFS"/>
    <property type="match status" value="1"/>
</dbReference>
<dbReference type="EMBL" id="CP012752">
    <property type="protein sequence ID" value="ALG06179.1"/>
    <property type="molecule type" value="Genomic_DNA"/>
</dbReference>
<feature type="transmembrane region" description="Helical" evidence="9">
    <location>
        <begin position="91"/>
        <end position="124"/>
    </location>
</feature>
<dbReference type="SUPFAM" id="SSF103473">
    <property type="entry name" value="MFS general substrate transporter"/>
    <property type="match status" value="1"/>
</dbReference>
<dbReference type="CDD" id="cd06173">
    <property type="entry name" value="MFS_MefA_like"/>
    <property type="match status" value="1"/>
</dbReference>
<dbReference type="STRING" id="860235.AOZ06_03900"/>
<feature type="domain" description="Major facilitator superfamily (MFS) profile" evidence="10">
    <location>
        <begin position="19"/>
        <end position="409"/>
    </location>
</feature>
<evidence type="ECO:0000256" key="7">
    <source>
        <dbReference type="ARBA" id="ARBA00038075"/>
    </source>
</evidence>
<proteinExistence type="inferred from homology"/>
<feature type="transmembrane region" description="Helical" evidence="9">
    <location>
        <begin position="53"/>
        <end position="79"/>
    </location>
</feature>
<dbReference type="Pfam" id="PF07690">
    <property type="entry name" value="MFS_1"/>
    <property type="match status" value="1"/>
</dbReference>
<dbReference type="AlphaFoldDB" id="A0A0N9HVQ1"/>
<evidence type="ECO:0000256" key="3">
    <source>
        <dbReference type="ARBA" id="ARBA00022475"/>
    </source>
</evidence>
<dbReference type="PANTHER" id="PTHR23513">
    <property type="entry name" value="INTEGRAL MEMBRANE EFFLUX PROTEIN-RELATED"/>
    <property type="match status" value="1"/>
</dbReference>
<dbReference type="Gene3D" id="1.20.1250.20">
    <property type="entry name" value="MFS general substrate transporter like domains"/>
    <property type="match status" value="1"/>
</dbReference>
<sequence length="422" mass="42795">MLRQVRFMVNPVTRKSVLPLVLLESAAGLSTCANAMIALALPWLVLERTGSPAFAGVIAAATTLPMLLGSVFAGTIVDLVGSRRTAITADLLSAGSVAAVAVMDLTGAFSLPVLAVLAFVGSLFDLSGVTARKVLLPTVATRAGKRLETVNGIHELVKATALVAGPALSGLLIGTAGVPVALAVAAVAPALAALSTLQLPASGRMSLGSSPFRATWRGASDGLSAVWRDPLLRLTGLTGIALYVVYLPIVGIVLPTYFNAQNAPEHLGLLNVTFAVGGIAGALGYTFWGHKVGRRSTFVVAMLTGAAGLLAMSVLPAYSVLLALAAVVGMAAGPVGPLMNLASQLRSTEQMRGRVMGIMTSVGYVGGPVGYLIGGPLVDHLGPQTAFAILASVLFVLAVGAAVQPALREFDSLSATSSAGAR</sequence>
<evidence type="ECO:0000259" key="10">
    <source>
        <dbReference type="PROSITE" id="PS50850"/>
    </source>
</evidence>
<evidence type="ECO:0000256" key="4">
    <source>
        <dbReference type="ARBA" id="ARBA00022692"/>
    </source>
</evidence>
<reference evidence="11 12" key="1">
    <citation type="submission" date="2015-07" db="EMBL/GenBank/DDBJ databases">
        <title>Genome sequencing of Kibdelosporangium phytohabitans.</title>
        <authorList>
            <person name="Qin S."/>
            <person name="Xing K."/>
        </authorList>
    </citation>
    <scope>NUCLEOTIDE SEQUENCE [LARGE SCALE GENOMIC DNA]</scope>
    <source>
        <strain evidence="11 12">KLBMP1111</strain>
    </source>
</reference>
<dbReference type="KEGG" id="kphy:AOZ06_03900"/>
<dbReference type="GO" id="GO:0005886">
    <property type="term" value="C:plasma membrane"/>
    <property type="evidence" value="ECO:0007669"/>
    <property type="project" value="UniProtKB-SubCell"/>
</dbReference>
<name>A0A0N9HVQ1_9PSEU</name>
<evidence type="ECO:0000256" key="2">
    <source>
        <dbReference type="ARBA" id="ARBA00022448"/>
    </source>
</evidence>
<evidence type="ECO:0000313" key="11">
    <source>
        <dbReference type="EMBL" id="ALG06179.1"/>
    </source>
</evidence>
<gene>
    <name evidence="11" type="ORF">AOZ06_03900</name>
</gene>
<accession>A0A0N9HVQ1</accession>
<evidence type="ECO:0000256" key="6">
    <source>
        <dbReference type="ARBA" id="ARBA00023136"/>
    </source>
</evidence>
<feature type="transmembrane region" description="Helical" evidence="9">
    <location>
        <begin position="386"/>
        <end position="407"/>
    </location>
</feature>
<evidence type="ECO:0000256" key="1">
    <source>
        <dbReference type="ARBA" id="ARBA00004429"/>
    </source>
</evidence>
<keyword evidence="3" id="KW-1003">Cell membrane</keyword>
<comment type="subcellular location">
    <subcellularLocation>
        <location evidence="1">Cell inner membrane</location>
        <topology evidence="1">Multi-pass membrane protein</topology>
    </subcellularLocation>
</comment>
<evidence type="ECO:0000256" key="8">
    <source>
        <dbReference type="ARBA" id="ARBA00040914"/>
    </source>
</evidence>
<dbReference type="InterPro" id="IPR020846">
    <property type="entry name" value="MFS_dom"/>
</dbReference>
<dbReference type="Proteomes" id="UP000063699">
    <property type="component" value="Chromosome"/>
</dbReference>
<feature type="transmembrane region" description="Helical" evidence="9">
    <location>
        <begin position="231"/>
        <end position="254"/>
    </location>
</feature>